<keyword evidence="2 5" id="KW-0489">Methyltransferase</keyword>
<dbReference type="CDD" id="cd18093">
    <property type="entry name" value="SpoU-like_TrmJ"/>
    <property type="match status" value="1"/>
</dbReference>
<keyword evidence="5" id="KW-0963">Cytoplasm</keyword>
<dbReference type="Gene3D" id="1.10.8.590">
    <property type="match status" value="1"/>
</dbReference>
<feature type="domain" description="tRNA/rRNA methyltransferase SpoU type" evidence="6">
    <location>
        <begin position="7"/>
        <end position="155"/>
    </location>
</feature>
<evidence type="ECO:0000256" key="2">
    <source>
        <dbReference type="ARBA" id="ARBA00022603"/>
    </source>
</evidence>
<reference evidence="7 8" key="1">
    <citation type="journal article" date="2014" name="Genome Announc.">
        <title>Draft Genome Sequence of the Iron-Oxidizing, Acidophilic, and Halotolerant 'Thiobacillus prosperus' Type Strain DSM 5130.</title>
        <authorList>
            <person name="Ossandon F.J."/>
            <person name="Cardenas J.P."/>
            <person name="Corbett M."/>
            <person name="Quatrini R."/>
            <person name="Holmes D.S."/>
            <person name="Watkin E."/>
        </authorList>
    </citation>
    <scope>NUCLEOTIDE SEQUENCE [LARGE SCALE GENOMIC DNA]</scope>
    <source>
        <strain evidence="7 8">DSM 5130</strain>
    </source>
</reference>
<sequence>MMALDAIRIVLVEPSHPGNIGAAARAMKTMGLSRLYLVAPELYPHAEATARASGADDVLARAAVCQNLDAALAGVTLVLGTSARARNLEWPTIPPREAATRIGAETGGEVAILFGRERSGLTNAELERCHYRVHIPASPDYSSLNLASAVQILCYELALAADHETGVSRITEIAGEAVDESYAEQIDVDRFYAHLEQALVEIDFLDPENPRQLMRRLKRLFNRTRLLQTEVNLLRGILTAAQRQARLASGRD</sequence>
<keyword evidence="5" id="KW-0819">tRNA processing</keyword>
<dbReference type="AlphaFoldDB" id="A0A1A6C7V1"/>
<dbReference type="InterPro" id="IPR029026">
    <property type="entry name" value="tRNA_m1G_MTases_N"/>
</dbReference>
<comment type="function">
    <text evidence="5">Catalyzes the formation of 2'O-methylated cytidine (Cm32) or 2'O-methylated uridine (Um32) at position 32 in tRNA.</text>
</comment>
<dbReference type="PANTHER" id="PTHR42786">
    <property type="entry name" value="TRNA/RRNA METHYLTRANSFERASE"/>
    <property type="match status" value="1"/>
</dbReference>
<dbReference type="Gene3D" id="3.40.1280.10">
    <property type="match status" value="1"/>
</dbReference>
<comment type="subunit">
    <text evidence="5">Homodimer.</text>
</comment>
<gene>
    <name evidence="5" type="primary">trmJ</name>
    <name evidence="7" type="ORF">Thpro_020347</name>
</gene>
<dbReference type="STRING" id="160660.BJI67_07130"/>
<comment type="subcellular location">
    <subcellularLocation>
        <location evidence="5">Cytoplasm</location>
    </subcellularLocation>
</comment>
<accession>A0A1A6C7V1</accession>
<dbReference type="NCBIfam" id="TIGR00050">
    <property type="entry name" value="rRNA_methyl_1"/>
    <property type="match status" value="1"/>
</dbReference>
<evidence type="ECO:0000256" key="1">
    <source>
        <dbReference type="ARBA" id="ARBA00007228"/>
    </source>
</evidence>
<dbReference type="PANTHER" id="PTHR42786:SF2">
    <property type="entry name" value="TRNA (CYTIDINE_URIDINE-2'-O-)-METHYLTRANSFERASE TRMJ"/>
    <property type="match status" value="1"/>
</dbReference>
<comment type="caution">
    <text evidence="7">The sequence shown here is derived from an EMBL/GenBank/DDBJ whole genome shotgun (WGS) entry which is preliminary data.</text>
</comment>
<comment type="similarity">
    <text evidence="1">Belongs to the class IV-like SAM-binding methyltransferase superfamily. RNA methyltransferase TrmH family.</text>
</comment>
<keyword evidence="4 5" id="KW-0949">S-adenosyl-L-methionine</keyword>
<evidence type="ECO:0000313" key="8">
    <source>
        <dbReference type="Proteomes" id="UP000029273"/>
    </source>
</evidence>
<proteinExistence type="inferred from homology"/>
<comment type="catalytic activity">
    <reaction evidence="5">
        <text>uridine(32) in tRNA + S-adenosyl-L-methionine = 2'-O-methyluridine(32) in tRNA + S-adenosyl-L-homocysteine + H(+)</text>
        <dbReference type="Rhea" id="RHEA:42936"/>
        <dbReference type="Rhea" id="RHEA-COMP:10107"/>
        <dbReference type="Rhea" id="RHEA-COMP:10290"/>
        <dbReference type="ChEBI" id="CHEBI:15378"/>
        <dbReference type="ChEBI" id="CHEBI:57856"/>
        <dbReference type="ChEBI" id="CHEBI:59789"/>
        <dbReference type="ChEBI" id="CHEBI:65315"/>
        <dbReference type="ChEBI" id="CHEBI:74478"/>
        <dbReference type="EC" id="2.1.1.200"/>
    </reaction>
</comment>
<dbReference type="Pfam" id="PF00588">
    <property type="entry name" value="SpoU_methylase"/>
    <property type="match status" value="1"/>
</dbReference>
<dbReference type="InterPro" id="IPR004384">
    <property type="entry name" value="RNA_MeTrfase_TrmJ/LasT"/>
</dbReference>
<dbReference type="GO" id="GO:0005829">
    <property type="term" value="C:cytosol"/>
    <property type="evidence" value="ECO:0007669"/>
    <property type="project" value="TreeGrafter"/>
</dbReference>
<keyword evidence="8" id="KW-1185">Reference proteome</keyword>
<dbReference type="GO" id="GO:0003723">
    <property type="term" value="F:RNA binding"/>
    <property type="evidence" value="ECO:0007669"/>
    <property type="project" value="InterPro"/>
</dbReference>
<keyword evidence="3" id="KW-0808">Transferase</keyword>
<evidence type="ECO:0000256" key="5">
    <source>
        <dbReference type="RuleBase" id="RU362024"/>
    </source>
</evidence>
<dbReference type="SUPFAM" id="SSF75217">
    <property type="entry name" value="alpha/beta knot"/>
    <property type="match status" value="1"/>
</dbReference>
<dbReference type="PIRSF" id="PIRSF004808">
    <property type="entry name" value="LasT"/>
    <property type="match status" value="1"/>
</dbReference>
<organism evidence="7 8">
    <name type="scientific">Acidihalobacter prosperus</name>
    <dbReference type="NCBI Taxonomy" id="160660"/>
    <lineage>
        <taxon>Bacteria</taxon>
        <taxon>Pseudomonadati</taxon>
        <taxon>Pseudomonadota</taxon>
        <taxon>Gammaproteobacteria</taxon>
        <taxon>Chromatiales</taxon>
        <taxon>Ectothiorhodospiraceae</taxon>
        <taxon>Acidihalobacter</taxon>
    </lineage>
</organism>
<dbReference type="InterPro" id="IPR001537">
    <property type="entry name" value="SpoU_MeTrfase"/>
</dbReference>
<evidence type="ECO:0000256" key="4">
    <source>
        <dbReference type="ARBA" id="ARBA00022691"/>
    </source>
</evidence>
<dbReference type="Proteomes" id="UP000029273">
    <property type="component" value="Unassembled WGS sequence"/>
</dbReference>
<dbReference type="OrthoDB" id="9806346at2"/>
<dbReference type="EC" id="2.1.1.200" evidence="5"/>
<evidence type="ECO:0000259" key="6">
    <source>
        <dbReference type="Pfam" id="PF00588"/>
    </source>
</evidence>
<dbReference type="RefSeq" id="WP_038093441.1">
    <property type="nucleotide sequence ID" value="NZ_JQSG02000001.1"/>
</dbReference>
<evidence type="ECO:0000256" key="3">
    <source>
        <dbReference type="ARBA" id="ARBA00022679"/>
    </source>
</evidence>
<dbReference type="FunFam" id="3.40.1280.10:FF:000006">
    <property type="entry name" value="Uncharacterized tRNA/rRNA methyltransferase HI_0380"/>
    <property type="match status" value="1"/>
</dbReference>
<protein>
    <recommendedName>
        <fullName evidence="5">tRNA (cytidine/uridine-2'-O-)-methyltransferase TrmJ</fullName>
        <ecNumber evidence="5">2.1.1.200</ecNumber>
    </recommendedName>
    <alternativeName>
        <fullName evidence="5">tRNA (cytidine(32)/uridine(32)-2'-O)-methyltransferase</fullName>
    </alternativeName>
    <alternativeName>
        <fullName evidence="5">tRNA Cm32/Um32 methyltransferase</fullName>
    </alternativeName>
</protein>
<name>A0A1A6C7V1_9GAMM</name>
<dbReference type="GO" id="GO:0160206">
    <property type="term" value="F:tRNA (cytidine(32)/uridine(32)-2'-O)-methyltransferase activity"/>
    <property type="evidence" value="ECO:0007669"/>
    <property type="project" value="UniProtKB-EC"/>
</dbReference>
<dbReference type="EMBL" id="JQSG02000001">
    <property type="protein sequence ID" value="OBS10631.1"/>
    <property type="molecule type" value="Genomic_DNA"/>
</dbReference>
<dbReference type="InterPro" id="IPR029028">
    <property type="entry name" value="Alpha/beta_knot_MTases"/>
</dbReference>
<comment type="catalytic activity">
    <reaction evidence="5">
        <text>cytidine(32) in tRNA + S-adenosyl-L-methionine = 2'-O-methylcytidine(32) in tRNA + S-adenosyl-L-homocysteine + H(+)</text>
        <dbReference type="Rhea" id="RHEA:42932"/>
        <dbReference type="Rhea" id="RHEA-COMP:10288"/>
        <dbReference type="Rhea" id="RHEA-COMP:10289"/>
        <dbReference type="ChEBI" id="CHEBI:15378"/>
        <dbReference type="ChEBI" id="CHEBI:57856"/>
        <dbReference type="ChEBI" id="CHEBI:59789"/>
        <dbReference type="ChEBI" id="CHEBI:74495"/>
        <dbReference type="ChEBI" id="CHEBI:82748"/>
        <dbReference type="EC" id="2.1.1.200"/>
    </reaction>
</comment>
<dbReference type="GO" id="GO:0002128">
    <property type="term" value="P:tRNA nucleoside ribose methylation"/>
    <property type="evidence" value="ECO:0007669"/>
    <property type="project" value="TreeGrafter"/>
</dbReference>
<evidence type="ECO:0000313" key="7">
    <source>
        <dbReference type="EMBL" id="OBS10631.1"/>
    </source>
</evidence>
<dbReference type="GO" id="GO:0106339">
    <property type="term" value="F:tRNA (cytidine(32)-2'-O)-methyltransferase activity"/>
    <property type="evidence" value="ECO:0007669"/>
    <property type="project" value="RHEA"/>
</dbReference>